<organism evidence="2 3">
    <name type="scientific">Fimbriimonas ginsengisoli Gsoil 348</name>
    <dbReference type="NCBI Taxonomy" id="661478"/>
    <lineage>
        <taxon>Bacteria</taxon>
        <taxon>Bacillati</taxon>
        <taxon>Armatimonadota</taxon>
        <taxon>Fimbriimonadia</taxon>
        <taxon>Fimbriimonadales</taxon>
        <taxon>Fimbriimonadaceae</taxon>
        <taxon>Fimbriimonas</taxon>
    </lineage>
</organism>
<dbReference type="Proteomes" id="UP000027982">
    <property type="component" value="Chromosome"/>
</dbReference>
<dbReference type="eggNOG" id="COG1653">
    <property type="taxonomic scope" value="Bacteria"/>
</dbReference>
<dbReference type="CDD" id="cd14748">
    <property type="entry name" value="PBP2_UgpB"/>
    <property type="match status" value="1"/>
</dbReference>
<dbReference type="InterPro" id="IPR006059">
    <property type="entry name" value="SBP"/>
</dbReference>
<dbReference type="PANTHER" id="PTHR43649">
    <property type="entry name" value="ARABINOSE-BINDING PROTEIN-RELATED"/>
    <property type="match status" value="1"/>
</dbReference>
<dbReference type="Gene3D" id="3.40.190.10">
    <property type="entry name" value="Periplasmic binding protein-like II"/>
    <property type="match status" value="2"/>
</dbReference>
<evidence type="ECO:0000313" key="3">
    <source>
        <dbReference type="Proteomes" id="UP000027982"/>
    </source>
</evidence>
<feature type="signal peptide" evidence="1">
    <location>
        <begin position="1"/>
        <end position="35"/>
    </location>
</feature>
<reference evidence="2 3" key="1">
    <citation type="journal article" date="2014" name="PLoS ONE">
        <title>The first complete genome sequence of the class fimbriimonadia in the phylum armatimonadetes.</title>
        <authorList>
            <person name="Hu Z.Y."/>
            <person name="Wang Y.Z."/>
            <person name="Im W.T."/>
            <person name="Wang S.Y."/>
            <person name="Zhao G.P."/>
            <person name="Zheng H.J."/>
            <person name="Quan Z.X."/>
        </authorList>
    </citation>
    <scope>NUCLEOTIDE SEQUENCE [LARGE SCALE GENOMIC DNA]</scope>
    <source>
        <strain evidence="2">Gsoil 348</strain>
    </source>
</reference>
<dbReference type="STRING" id="661478.OP10G_2210"/>
<protein>
    <submittedName>
        <fullName evidence="2">ABC transporter, sugar binding protein</fullName>
    </submittedName>
</protein>
<keyword evidence="3" id="KW-1185">Reference proteome</keyword>
<name>A0A068NPX0_FIMGI</name>
<dbReference type="PROSITE" id="PS51257">
    <property type="entry name" value="PROKAR_LIPOPROTEIN"/>
    <property type="match status" value="1"/>
</dbReference>
<gene>
    <name evidence="2" type="ORF">OP10G_2210</name>
</gene>
<dbReference type="Pfam" id="PF01547">
    <property type="entry name" value="SBP_bac_1"/>
    <property type="match status" value="1"/>
</dbReference>
<sequence length="427" mass="47027">MLMQRSSMENASKWLSFLVATAAIAAMFGCGPAKAQNPAPGEPMELAFWNGFSGPDGKAMEQIVKQFNAEHPRIHVKMQIIPWGTYYDKVTLGLAFGGAPDVFILHANRVPEFASHDALNRLDDLVASDKLDSADFVPKAWNAGIWQGKRFALPLDCHPVGMYYNVDLFKKAGIDHPPTTMAEFLDDAHRLTKDTDGDGKTDQWGYAMTDIHLVSTTFLDQFGGGVLTPDMKASALDSPASLQAVETLLGFSDKEKISNPPSGDDGWRGFQTGKVGMVFQGIWMIDSLEQQKGLNYAAAPVPFFGPVHTVQASSHCMSMPAALKGARREAAWSFMRYLSDHSLTWAKGGQVPVRLSILHSTGFQDLRVQREFAKQLDYVQYEPFSTVINQISGFADSAIDASLNHVDKPETLLKDAARRVNNVLRRQ</sequence>
<keyword evidence="1" id="KW-0732">Signal</keyword>
<dbReference type="AlphaFoldDB" id="A0A068NPX0"/>
<evidence type="ECO:0000313" key="2">
    <source>
        <dbReference type="EMBL" id="AIE85578.1"/>
    </source>
</evidence>
<dbReference type="HOGENOM" id="CLU_031285_10_0_0"/>
<evidence type="ECO:0000256" key="1">
    <source>
        <dbReference type="SAM" id="SignalP"/>
    </source>
</evidence>
<dbReference type="SUPFAM" id="SSF53850">
    <property type="entry name" value="Periplasmic binding protein-like II"/>
    <property type="match status" value="1"/>
</dbReference>
<feature type="chain" id="PRO_5001654167" evidence="1">
    <location>
        <begin position="36"/>
        <end position="427"/>
    </location>
</feature>
<dbReference type="PANTHER" id="PTHR43649:SF12">
    <property type="entry name" value="DIACETYLCHITOBIOSE BINDING PROTEIN DASA"/>
    <property type="match status" value="1"/>
</dbReference>
<dbReference type="EMBL" id="CP007139">
    <property type="protein sequence ID" value="AIE85578.1"/>
    <property type="molecule type" value="Genomic_DNA"/>
</dbReference>
<accession>A0A068NPX0</accession>
<dbReference type="KEGG" id="fgi:OP10G_2210"/>
<proteinExistence type="predicted"/>
<dbReference type="InterPro" id="IPR050490">
    <property type="entry name" value="Bact_solute-bd_prot1"/>
</dbReference>